<proteinExistence type="predicted"/>
<name>A0ABQ5XNN2_9GAMM</name>
<dbReference type="SMART" id="SM00530">
    <property type="entry name" value="HTH_XRE"/>
    <property type="match status" value="1"/>
</dbReference>
<dbReference type="PROSITE" id="PS50943">
    <property type="entry name" value="HTH_CROC1"/>
    <property type="match status" value="1"/>
</dbReference>
<keyword evidence="4" id="KW-1185">Reference proteome</keyword>
<dbReference type="RefSeq" id="WP_284320698.1">
    <property type="nucleotide sequence ID" value="NZ_BSOB01000017.1"/>
</dbReference>
<dbReference type="Proteomes" id="UP001156670">
    <property type="component" value="Unassembled WGS sequence"/>
</dbReference>
<dbReference type="EMBL" id="BSOB01000017">
    <property type="protein sequence ID" value="GLQ92967.1"/>
    <property type="molecule type" value="Genomic_DNA"/>
</dbReference>
<dbReference type="CDD" id="cd00093">
    <property type="entry name" value="HTH_XRE"/>
    <property type="match status" value="1"/>
</dbReference>
<dbReference type="InterPro" id="IPR011051">
    <property type="entry name" value="RmlC_Cupin_sf"/>
</dbReference>
<dbReference type="InterPro" id="IPR014710">
    <property type="entry name" value="RmlC-like_jellyroll"/>
</dbReference>
<organism evidence="3 4">
    <name type="scientific">Dyella acidisoli</name>
    <dbReference type="NCBI Taxonomy" id="1867834"/>
    <lineage>
        <taxon>Bacteria</taxon>
        <taxon>Pseudomonadati</taxon>
        <taxon>Pseudomonadota</taxon>
        <taxon>Gammaproteobacteria</taxon>
        <taxon>Lysobacterales</taxon>
        <taxon>Rhodanobacteraceae</taxon>
        <taxon>Dyella</taxon>
    </lineage>
</organism>
<dbReference type="InterPro" id="IPR013096">
    <property type="entry name" value="Cupin_2"/>
</dbReference>
<gene>
    <name evidence="3" type="ORF">GCM10007901_19180</name>
</gene>
<dbReference type="InterPro" id="IPR010982">
    <property type="entry name" value="Lambda_DNA-bd_dom_sf"/>
</dbReference>
<comment type="caution">
    <text evidence="3">The sequence shown here is derived from an EMBL/GenBank/DDBJ whole genome shotgun (WGS) entry which is preliminary data.</text>
</comment>
<feature type="domain" description="HTH cro/C1-type" evidence="2">
    <location>
        <begin position="15"/>
        <end position="69"/>
    </location>
</feature>
<dbReference type="Gene3D" id="1.10.260.40">
    <property type="entry name" value="lambda repressor-like DNA-binding domains"/>
    <property type="match status" value="1"/>
</dbReference>
<dbReference type="Pfam" id="PF01381">
    <property type="entry name" value="HTH_3"/>
    <property type="match status" value="1"/>
</dbReference>
<keyword evidence="1" id="KW-0238">DNA-binding</keyword>
<evidence type="ECO:0000259" key="2">
    <source>
        <dbReference type="PROSITE" id="PS50943"/>
    </source>
</evidence>
<dbReference type="InterPro" id="IPR050807">
    <property type="entry name" value="TransReg_Diox_bact_type"/>
</dbReference>
<dbReference type="PANTHER" id="PTHR46797">
    <property type="entry name" value="HTH-TYPE TRANSCRIPTIONAL REGULATOR"/>
    <property type="match status" value="1"/>
</dbReference>
<accession>A0ABQ5XNN2</accession>
<dbReference type="InterPro" id="IPR001387">
    <property type="entry name" value="Cro/C1-type_HTH"/>
</dbReference>
<protein>
    <submittedName>
        <fullName evidence="3">XRE family transcriptional regulator</fullName>
    </submittedName>
</protein>
<reference evidence="4" key="1">
    <citation type="journal article" date="2019" name="Int. J. Syst. Evol. Microbiol.">
        <title>The Global Catalogue of Microorganisms (GCM) 10K type strain sequencing project: providing services to taxonomists for standard genome sequencing and annotation.</title>
        <authorList>
            <consortium name="The Broad Institute Genomics Platform"/>
            <consortium name="The Broad Institute Genome Sequencing Center for Infectious Disease"/>
            <person name="Wu L."/>
            <person name="Ma J."/>
        </authorList>
    </citation>
    <scope>NUCLEOTIDE SEQUENCE [LARGE SCALE GENOMIC DNA]</scope>
    <source>
        <strain evidence="4">NBRC 111980</strain>
    </source>
</reference>
<dbReference type="Pfam" id="PF07883">
    <property type="entry name" value="Cupin_2"/>
    <property type="match status" value="1"/>
</dbReference>
<dbReference type="PANTHER" id="PTHR46797:SF10">
    <property type="entry name" value="BLR1115 PROTEIN"/>
    <property type="match status" value="1"/>
</dbReference>
<dbReference type="SUPFAM" id="SSF51182">
    <property type="entry name" value="RmlC-like cupins"/>
    <property type="match status" value="1"/>
</dbReference>
<sequence length="187" mass="20351">MAETLDIDASLARRLRLEREARGWSLADVAERSGVSKTMISKIERAEVSATAALLVRLASAFGLTLAGLLVRAEGHAGRVSRAADQPQWTDPETGYVRRQVLAIPDHPLELAEIELPPAGSVNFPAHSFALIRQAVWVRSGSLTITEGGERHRLHPGDCLAFGAPSDVTFANETNKPCRYVVALYRQ</sequence>
<dbReference type="Gene3D" id="2.60.120.10">
    <property type="entry name" value="Jelly Rolls"/>
    <property type="match status" value="1"/>
</dbReference>
<dbReference type="SUPFAM" id="SSF47413">
    <property type="entry name" value="lambda repressor-like DNA-binding domains"/>
    <property type="match status" value="1"/>
</dbReference>
<evidence type="ECO:0000256" key="1">
    <source>
        <dbReference type="ARBA" id="ARBA00023125"/>
    </source>
</evidence>
<dbReference type="CDD" id="cd02209">
    <property type="entry name" value="cupin_XRE_C"/>
    <property type="match status" value="1"/>
</dbReference>
<evidence type="ECO:0000313" key="4">
    <source>
        <dbReference type="Proteomes" id="UP001156670"/>
    </source>
</evidence>
<evidence type="ECO:0000313" key="3">
    <source>
        <dbReference type="EMBL" id="GLQ92967.1"/>
    </source>
</evidence>